<dbReference type="Proteomes" id="UP000699975">
    <property type="component" value="Unassembled WGS sequence"/>
</dbReference>
<keyword evidence="2" id="KW-1185">Reference proteome</keyword>
<protein>
    <submittedName>
        <fullName evidence="1">Uncharacterized protein</fullName>
    </submittedName>
</protein>
<dbReference type="RefSeq" id="WP_218315943.1">
    <property type="nucleotide sequence ID" value="NZ_JAGSPB010000001.1"/>
</dbReference>
<reference evidence="1 2" key="1">
    <citation type="submission" date="2021-04" db="EMBL/GenBank/DDBJ databases">
        <authorList>
            <person name="Pira H."/>
            <person name="Risdian C."/>
            <person name="Wink J."/>
        </authorList>
    </citation>
    <scope>NUCLEOTIDE SEQUENCE [LARGE SCALE GENOMIC DNA]</scope>
    <source>
        <strain evidence="1 2">WH131</strain>
    </source>
</reference>
<name>A0ABS6SKU9_9SPHN</name>
<sequence length="197" mass="22103">MVASSFPYDAGCIAVREDWSHPETPVVHARRIAIPSARSETTGVSGTISDFFVRLLIVDQDIPSGSMRFASRSRLQTMPWRLIRLEHAPTIELPTGSPVRTYLLRLPLKVSGHIDADIHSLNPLRSTMRRFWPSKPDRSGYVTRAATCWQLVTKLNAGFEDTIGRFEDCAFVLAAPVSITERRNGTIPFEVIDIRLN</sequence>
<evidence type="ECO:0000313" key="1">
    <source>
        <dbReference type="EMBL" id="MBV7265491.1"/>
    </source>
</evidence>
<dbReference type="EMBL" id="JAGSPB010000001">
    <property type="protein sequence ID" value="MBV7265491.1"/>
    <property type="molecule type" value="Genomic_DNA"/>
</dbReference>
<organism evidence="1 2">
    <name type="scientific">Erythrobacter ani</name>
    <dbReference type="NCBI Taxonomy" id="2827235"/>
    <lineage>
        <taxon>Bacteria</taxon>
        <taxon>Pseudomonadati</taxon>
        <taxon>Pseudomonadota</taxon>
        <taxon>Alphaproteobacteria</taxon>
        <taxon>Sphingomonadales</taxon>
        <taxon>Erythrobacteraceae</taxon>
        <taxon>Erythrobacter/Porphyrobacter group</taxon>
        <taxon>Erythrobacter</taxon>
    </lineage>
</organism>
<evidence type="ECO:0000313" key="2">
    <source>
        <dbReference type="Proteomes" id="UP000699975"/>
    </source>
</evidence>
<proteinExistence type="predicted"/>
<gene>
    <name evidence="1" type="ORF">KCG45_04815</name>
</gene>
<comment type="caution">
    <text evidence="1">The sequence shown here is derived from an EMBL/GenBank/DDBJ whole genome shotgun (WGS) entry which is preliminary data.</text>
</comment>
<accession>A0ABS6SKU9</accession>